<evidence type="ECO:0000313" key="4">
    <source>
        <dbReference type="Proteomes" id="UP000308707"/>
    </source>
</evidence>
<dbReference type="SUPFAM" id="SSF52540">
    <property type="entry name" value="P-loop containing nucleoside triphosphate hydrolases"/>
    <property type="match status" value="1"/>
</dbReference>
<gene>
    <name evidence="3" type="ORF">FCE95_12160</name>
</gene>
<dbReference type="InterPro" id="IPR027417">
    <property type="entry name" value="P-loop_NTPase"/>
</dbReference>
<dbReference type="SMART" id="SM00028">
    <property type="entry name" value="TPR"/>
    <property type="match status" value="4"/>
</dbReference>
<dbReference type="PANTHER" id="PTHR12788:SF10">
    <property type="entry name" value="PROTEIN-TYROSINE SULFOTRANSFERASE"/>
    <property type="match status" value="1"/>
</dbReference>
<organism evidence="3 4">
    <name type="scientific">Luteimonas gilva</name>
    <dbReference type="NCBI Taxonomy" id="2572684"/>
    <lineage>
        <taxon>Bacteria</taxon>
        <taxon>Pseudomonadati</taxon>
        <taxon>Pseudomonadota</taxon>
        <taxon>Gammaproteobacteria</taxon>
        <taxon>Lysobacterales</taxon>
        <taxon>Lysobacteraceae</taxon>
        <taxon>Luteimonas</taxon>
    </lineage>
</organism>
<dbReference type="Pfam" id="PF13469">
    <property type="entry name" value="Sulfotransfer_3"/>
    <property type="match status" value="1"/>
</dbReference>
<keyword evidence="4" id="KW-1185">Reference proteome</keyword>
<dbReference type="EMBL" id="SZUA01000002">
    <property type="protein sequence ID" value="TKR30842.1"/>
    <property type="molecule type" value="Genomic_DNA"/>
</dbReference>
<dbReference type="InterPro" id="IPR011990">
    <property type="entry name" value="TPR-like_helical_dom_sf"/>
</dbReference>
<dbReference type="Proteomes" id="UP000308707">
    <property type="component" value="Unassembled WGS sequence"/>
</dbReference>
<sequence>MPATSARGSATNGRCGRCASGSKPPETRHDFALRTHGAMNQPAAQLRDLLASAESYAARRDWPRAIESYESFLKQRPGDAFAMVQLSYVHSLAGHYRAARDYALRAAALRPTDSKVLPELIARLRTFNEGDAFHDCLARLPPLSRVEIPLLLAFAAQLSYLNEQERAIAFLDEAKSADPDYPPTLLSRSQVLTYLGRFDEAEEDLRRVLARAPEIAQTYWLVSRLRKQTSASNHVDAIRRQLARPGRNPDETALLANALHKELDDLGDYEGAWEALEQSNRAKRSRLSYRAEDSRALVDGLIGLPLPPRGPSFQSFDSERTPIFIVGMHRSGTTLLEQLLDGHSQVRGVGELYDFTSQMRYATDHHCRGVIDATVVERARGIDFGAVGAGYLKGMQWRLGDERCFTDKLPSNFLNAGFICRALPQAKLLHMVRDPVETCFSNLRELFSDANPYSYDQGELADFYRQYRRLMAHWHQACPGRILDVDYAELTREPEAVVRRVAGFCGLAYEPAMLELQQRSRGVATASAVQVRSKVTALERPKWAPYESKLGPLIGALEVV</sequence>
<dbReference type="Gene3D" id="3.40.50.300">
    <property type="entry name" value="P-loop containing nucleotide triphosphate hydrolases"/>
    <property type="match status" value="1"/>
</dbReference>
<dbReference type="Gene3D" id="1.25.40.10">
    <property type="entry name" value="Tetratricopeptide repeat domain"/>
    <property type="match status" value="2"/>
</dbReference>
<dbReference type="AlphaFoldDB" id="A0A4U5JMF7"/>
<dbReference type="GO" id="GO:0008476">
    <property type="term" value="F:protein-tyrosine sulfotransferase activity"/>
    <property type="evidence" value="ECO:0007669"/>
    <property type="project" value="InterPro"/>
</dbReference>
<feature type="region of interest" description="Disordered" evidence="2">
    <location>
        <begin position="1"/>
        <end position="29"/>
    </location>
</feature>
<dbReference type="PANTHER" id="PTHR12788">
    <property type="entry name" value="PROTEIN-TYROSINE SULFOTRANSFERASE 2"/>
    <property type="match status" value="1"/>
</dbReference>
<proteinExistence type="predicted"/>
<reference evidence="3 4" key="1">
    <citation type="submission" date="2019-04" db="EMBL/GenBank/DDBJ databases">
        <title>Reference strain of H23.</title>
        <authorList>
            <person name="Luo X."/>
        </authorList>
    </citation>
    <scope>NUCLEOTIDE SEQUENCE [LARGE SCALE GENOMIC DNA]</scope>
    <source>
        <strain evidence="3 4">H23</strain>
    </source>
</reference>
<evidence type="ECO:0000256" key="2">
    <source>
        <dbReference type="SAM" id="MobiDB-lite"/>
    </source>
</evidence>
<dbReference type="InterPro" id="IPR026634">
    <property type="entry name" value="TPST-like"/>
</dbReference>
<dbReference type="InterPro" id="IPR019734">
    <property type="entry name" value="TPR_rpt"/>
</dbReference>
<comment type="caution">
    <text evidence="3">The sequence shown here is derived from an EMBL/GenBank/DDBJ whole genome shotgun (WGS) entry which is preliminary data.</text>
</comment>
<name>A0A4U5JMF7_9GAMM</name>
<evidence type="ECO:0000256" key="1">
    <source>
        <dbReference type="ARBA" id="ARBA00022679"/>
    </source>
</evidence>
<feature type="compositionally biased region" description="Polar residues" evidence="2">
    <location>
        <begin position="1"/>
        <end position="12"/>
    </location>
</feature>
<accession>A0A4U5JMF7</accession>
<dbReference type="OrthoDB" id="9766687at2"/>
<protein>
    <submittedName>
        <fullName evidence="3">Uncharacterized protein</fullName>
    </submittedName>
</protein>
<dbReference type="Pfam" id="PF13429">
    <property type="entry name" value="TPR_15"/>
    <property type="match status" value="1"/>
</dbReference>
<dbReference type="SUPFAM" id="SSF48452">
    <property type="entry name" value="TPR-like"/>
    <property type="match status" value="1"/>
</dbReference>
<evidence type="ECO:0000313" key="3">
    <source>
        <dbReference type="EMBL" id="TKR30842.1"/>
    </source>
</evidence>
<keyword evidence="1" id="KW-0808">Transferase</keyword>